<accession>A0ABV3DUV5</accession>
<dbReference type="CDD" id="cd01559">
    <property type="entry name" value="ADCL_like"/>
    <property type="match status" value="1"/>
</dbReference>
<evidence type="ECO:0000313" key="13">
    <source>
        <dbReference type="Proteomes" id="UP001551482"/>
    </source>
</evidence>
<evidence type="ECO:0000256" key="7">
    <source>
        <dbReference type="ARBA" id="ARBA00035633"/>
    </source>
</evidence>
<gene>
    <name evidence="12" type="ORF">AB0C36_39320</name>
</gene>
<evidence type="ECO:0000256" key="2">
    <source>
        <dbReference type="ARBA" id="ARBA00009320"/>
    </source>
</evidence>
<protein>
    <recommendedName>
        <fullName evidence="8">aminodeoxychorismate lyase</fullName>
        <ecNumber evidence="8">4.1.3.38</ecNumber>
    </recommendedName>
</protein>
<dbReference type="InterPro" id="IPR036038">
    <property type="entry name" value="Aminotransferase-like"/>
</dbReference>
<dbReference type="PANTHER" id="PTHR42743">
    <property type="entry name" value="AMINO-ACID AMINOTRANSFERASE"/>
    <property type="match status" value="1"/>
</dbReference>
<dbReference type="InterPro" id="IPR050571">
    <property type="entry name" value="Class-IV_PLP-Dep_Aminotrnsfr"/>
</dbReference>
<dbReference type="SUPFAM" id="SSF56752">
    <property type="entry name" value="D-aminoacid aminotransferase-like PLP-dependent enzymes"/>
    <property type="match status" value="1"/>
</dbReference>
<evidence type="ECO:0000256" key="10">
    <source>
        <dbReference type="RuleBase" id="RU004106"/>
    </source>
</evidence>
<evidence type="ECO:0000256" key="8">
    <source>
        <dbReference type="ARBA" id="ARBA00035676"/>
    </source>
</evidence>
<dbReference type="PROSITE" id="PS00770">
    <property type="entry name" value="AA_TRANSFER_CLASS_4"/>
    <property type="match status" value="1"/>
</dbReference>
<evidence type="ECO:0000256" key="3">
    <source>
        <dbReference type="ARBA" id="ARBA00011738"/>
    </source>
</evidence>
<dbReference type="RefSeq" id="WP_358363688.1">
    <property type="nucleotide sequence ID" value="NZ_JBEZFP010000181.1"/>
</dbReference>
<evidence type="ECO:0000256" key="1">
    <source>
        <dbReference type="ARBA" id="ARBA00001933"/>
    </source>
</evidence>
<evidence type="ECO:0000256" key="4">
    <source>
        <dbReference type="ARBA" id="ARBA00022898"/>
    </source>
</evidence>
<comment type="cofactor">
    <cofactor evidence="1 11">
        <name>pyridoxal 5'-phosphate</name>
        <dbReference type="ChEBI" id="CHEBI:597326"/>
    </cofactor>
</comment>
<organism evidence="12 13">
    <name type="scientific">Streptodolium elevatio</name>
    <dbReference type="NCBI Taxonomy" id="3157996"/>
    <lineage>
        <taxon>Bacteria</taxon>
        <taxon>Bacillati</taxon>
        <taxon>Actinomycetota</taxon>
        <taxon>Actinomycetes</taxon>
        <taxon>Kitasatosporales</taxon>
        <taxon>Streptomycetaceae</taxon>
        <taxon>Streptodolium</taxon>
    </lineage>
</organism>
<dbReference type="Gene3D" id="3.20.10.10">
    <property type="entry name" value="D-amino Acid Aminotransferase, subunit A, domain 2"/>
    <property type="match status" value="1"/>
</dbReference>
<dbReference type="InterPro" id="IPR043131">
    <property type="entry name" value="BCAT-like_N"/>
</dbReference>
<dbReference type="GO" id="GO:0016829">
    <property type="term" value="F:lyase activity"/>
    <property type="evidence" value="ECO:0007669"/>
    <property type="project" value="UniProtKB-KW"/>
</dbReference>
<dbReference type="Pfam" id="PF01063">
    <property type="entry name" value="Aminotran_4"/>
    <property type="match status" value="1"/>
</dbReference>
<keyword evidence="5" id="KW-0289">Folate biosynthesis</keyword>
<dbReference type="PANTHER" id="PTHR42743:SF11">
    <property type="entry name" value="AMINODEOXYCHORISMATE LYASE"/>
    <property type="match status" value="1"/>
</dbReference>
<evidence type="ECO:0000256" key="11">
    <source>
        <dbReference type="RuleBase" id="RU004516"/>
    </source>
</evidence>
<dbReference type="InterPro" id="IPR018300">
    <property type="entry name" value="Aminotrans_IV_CS"/>
</dbReference>
<reference evidence="12 13" key="1">
    <citation type="submission" date="2024-06" db="EMBL/GenBank/DDBJ databases">
        <title>The Natural Products Discovery Center: Release of the First 8490 Sequenced Strains for Exploring Actinobacteria Biosynthetic Diversity.</title>
        <authorList>
            <person name="Kalkreuter E."/>
            <person name="Kautsar S.A."/>
            <person name="Yang D."/>
            <person name="Bader C.D."/>
            <person name="Teijaro C.N."/>
            <person name="Fluegel L."/>
            <person name="Davis C.M."/>
            <person name="Simpson J.R."/>
            <person name="Lauterbach L."/>
            <person name="Steele A.D."/>
            <person name="Gui C."/>
            <person name="Meng S."/>
            <person name="Li G."/>
            <person name="Viehrig K."/>
            <person name="Ye F."/>
            <person name="Su P."/>
            <person name="Kiefer A.F."/>
            <person name="Nichols A."/>
            <person name="Cepeda A.J."/>
            <person name="Yan W."/>
            <person name="Fan B."/>
            <person name="Jiang Y."/>
            <person name="Adhikari A."/>
            <person name="Zheng C.-J."/>
            <person name="Schuster L."/>
            <person name="Cowan T.M."/>
            <person name="Smanski M.J."/>
            <person name="Chevrette M.G."/>
            <person name="De Carvalho L.P.S."/>
            <person name="Shen B."/>
        </authorList>
    </citation>
    <scope>NUCLEOTIDE SEQUENCE [LARGE SCALE GENOMIC DNA]</scope>
    <source>
        <strain evidence="12 13">NPDC048946</strain>
    </source>
</reference>
<dbReference type="EC" id="4.1.3.38" evidence="8"/>
<dbReference type="InterPro" id="IPR001544">
    <property type="entry name" value="Aminotrans_IV"/>
</dbReference>
<evidence type="ECO:0000256" key="6">
    <source>
        <dbReference type="ARBA" id="ARBA00023239"/>
    </source>
</evidence>
<dbReference type="Proteomes" id="UP001551482">
    <property type="component" value="Unassembled WGS sequence"/>
</dbReference>
<name>A0ABV3DUV5_9ACTN</name>
<dbReference type="InterPro" id="IPR017824">
    <property type="entry name" value="Aminodeoxychorismate_lyase_IV"/>
</dbReference>
<comment type="caution">
    <text evidence="12">The sequence shown here is derived from an EMBL/GenBank/DDBJ whole genome shotgun (WGS) entry which is preliminary data.</text>
</comment>
<keyword evidence="4 11" id="KW-0663">Pyridoxal phosphate</keyword>
<comment type="similarity">
    <text evidence="2 10">Belongs to the class-IV pyridoxal-phosphate-dependent aminotransferase family.</text>
</comment>
<comment type="pathway">
    <text evidence="7">Cofactor biosynthesis; tetrahydrofolate biosynthesis; 4-aminobenzoate from chorismate: step 2/2.</text>
</comment>
<dbReference type="Gene3D" id="3.30.470.10">
    <property type="match status" value="1"/>
</dbReference>
<evidence type="ECO:0000313" key="12">
    <source>
        <dbReference type="EMBL" id="MEU8139533.1"/>
    </source>
</evidence>
<sequence length="277" mass="28759">MKIWLGDGTGGGLVHEEDATVSVVDHGFTVGDGVFETMKATGGQAFALTRHLDRLTRSARGLGLPDPDLAMVREACAEVLGANALEGMGRLRITYTGGPSPLGSDRGAAPATLVVALSPAKTHQPTTAVATVPWTRNENSPTTGLKTTSYADNVVMLARAAKQGASEALFANTAGLLCEGTGSNVFVGVGGRLLTPRLESGCLAGVTRALVLEWTDAEEADLPYSVLGETDEIFVTSSLRDVQAVHRVDTRDFAAPGPLTRAAAEVFATRSAADIDP</sequence>
<evidence type="ECO:0000256" key="5">
    <source>
        <dbReference type="ARBA" id="ARBA00022909"/>
    </source>
</evidence>
<dbReference type="InterPro" id="IPR043132">
    <property type="entry name" value="BCAT-like_C"/>
</dbReference>
<keyword evidence="13" id="KW-1185">Reference proteome</keyword>
<proteinExistence type="inferred from homology"/>
<comment type="subunit">
    <text evidence="3">Homodimer.</text>
</comment>
<keyword evidence="6 12" id="KW-0456">Lyase</keyword>
<dbReference type="EMBL" id="JBEZFP010000181">
    <property type="protein sequence ID" value="MEU8139533.1"/>
    <property type="molecule type" value="Genomic_DNA"/>
</dbReference>
<comment type="catalytic activity">
    <reaction evidence="9">
        <text>4-amino-4-deoxychorismate = 4-aminobenzoate + pyruvate + H(+)</text>
        <dbReference type="Rhea" id="RHEA:16201"/>
        <dbReference type="ChEBI" id="CHEBI:15361"/>
        <dbReference type="ChEBI" id="CHEBI:15378"/>
        <dbReference type="ChEBI" id="CHEBI:17836"/>
        <dbReference type="ChEBI" id="CHEBI:58406"/>
        <dbReference type="EC" id="4.1.3.38"/>
    </reaction>
</comment>
<evidence type="ECO:0000256" key="9">
    <source>
        <dbReference type="ARBA" id="ARBA00049529"/>
    </source>
</evidence>